<evidence type="ECO:0000256" key="5">
    <source>
        <dbReference type="ARBA" id="ARBA00022741"/>
    </source>
</evidence>
<dbReference type="PANTHER" id="PTHR48012">
    <property type="entry name" value="STERILE20-LIKE KINASE, ISOFORM B-RELATED"/>
    <property type="match status" value="1"/>
</dbReference>
<dbReference type="PROSITE" id="PS00107">
    <property type="entry name" value="PROTEIN_KINASE_ATP"/>
    <property type="match status" value="1"/>
</dbReference>
<dbReference type="Gene3D" id="1.10.510.10">
    <property type="entry name" value="Transferase(Phosphotransferase) domain 1"/>
    <property type="match status" value="1"/>
</dbReference>
<protein>
    <recommendedName>
        <fullName evidence="2">non-specific serine/threonine protein kinase</fullName>
        <ecNumber evidence="2">2.7.11.1</ecNumber>
    </recommendedName>
</protein>
<evidence type="ECO:0000256" key="9">
    <source>
        <dbReference type="ARBA" id="ARBA00048679"/>
    </source>
</evidence>
<dbReference type="PROSITE" id="PS50011">
    <property type="entry name" value="PROTEIN_KINASE_DOM"/>
    <property type="match status" value="1"/>
</dbReference>
<dbReference type="EMBL" id="GHBR01004330">
    <property type="protein sequence ID" value="NDJ98068.1"/>
    <property type="molecule type" value="Transcribed_RNA"/>
</dbReference>
<accession>A0A6B2G298</accession>
<evidence type="ECO:0000256" key="3">
    <source>
        <dbReference type="ARBA" id="ARBA00022527"/>
    </source>
</evidence>
<evidence type="ECO:0000256" key="4">
    <source>
        <dbReference type="ARBA" id="ARBA00022679"/>
    </source>
</evidence>
<organism evidence="12">
    <name type="scientific">Myxobolus squamalis</name>
    <name type="common">Myxosporean</name>
    <dbReference type="NCBI Taxonomy" id="59785"/>
    <lineage>
        <taxon>Eukaryota</taxon>
        <taxon>Metazoa</taxon>
        <taxon>Cnidaria</taxon>
        <taxon>Myxozoa</taxon>
        <taxon>Myxosporea</taxon>
        <taxon>Bivalvulida</taxon>
        <taxon>Platysporina</taxon>
        <taxon>Myxobolidae</taxon>
        <taxon>Myxobolus</taxon>
    </lineage>
</organism>
<reference evidence="12" key="1">
    <citation type="submission" date="2018-11" db="EMBL/GenBank/DDBJ databases">
        <title>Myxobolus squamalis genome and transcriptome.</title>
        <authorList>
            <person name="Yahalomi D."/>
            <person name="Atkinson S.D."/>
            <person name="Neuhof M."/>
            <person name="Chang E.S."/>
            <person name="Philippe H."/>
            <person name="Cartwright P."/>
            <person name="Bartholomew J.L."/>
            <person name="Huchon D."/>
        </authorList>
    </citation>
    <scope>NUCLEOTIDE SEQUENCE</scope>
    <source>
        <strain evidence="12">71B08</strain>
        <tissue evidence="12">Whole</tissue>
    </source>
</reference>
<dbReference type="Pfam" id="PF00069">
    <property type="entry name" value="Pkinase"/>
    <property type="match status" value="1"/>
</dbReference>
<proteinExistence type="inferred from homology"/>
<sequence length="177" mass="20077">MKNEETPCNFKLSADELNKPLASVFKMLHKLGQGSYGVVFKAVHITSNNTLAIKQLPVGSDIKDIVKEISIMQQCDSKYIVKYYGSYYENFDLFIIMEYCSAGSVLDIMKILRKTITEEQISRILYDSLRGLEYLHLRRKLHRDIKAGNILLSNNGTAKLADFGVSGQMTVLKIFIV</sequence>
<keyword evidence="4" id="KW-0808">Transferase</keyword>
<keyword evidence="7 10" id="KW-0067">ATP-binding</keyword>
<dbReference type="InterPro" id="IPR011009">
    <property type="entry name" value="Kinase-like_dom_sf"/>
</dbReference>
<dbReference type="InterPro" id="IPR000719">
    <property type="entry name" value="Prot_kinase_dom"/>
</dbReference>
<name>A0A6B2G298_MYXSQ</name>
<evidence type="ECO:0000259" key="11">
    <source>
        <dbReference type="PROSITE" id="PS50011"/>
    </source>
</evidence>
<dbReference type="FunFam" id="3.30.200.20:FF:000040">
    <property type="entry name" value="Dual specificity mitogen-activated protein kinase kinase"/>
    <property type="match status" value="1"/>
</dbReference>
<comment type="catalytic activity">
    <reaction evidence="9">
        <text>L-seryl-[protein] + ATP = O-phospho-L-seryl-[protein] + ADP + H(+)</text>
        <dbReference type="Rhea" id="RHEA:17989"/>
        <dbReference type="Rhea" id="RHEA-COMP:9863"/>
        <dbReference type="Rhea" id="RHEA-COMP:11604"/>
        <dbReference type="ChEBI" id="CHEBI:15378"/>
        <dbReference type="ChEBI" id="CHEBI:29999"/>
        <dbReference type="ChEBI" id="CHEBI:30616"/>
        <dbReference type="ChEBI" id="CHEBI:83421"/>
        <dbReference type="ChEBI" id="CHEBI:456216"/>
        <dbReference type="EC" id="2.7.11.1"/>
    </reaction>
</comment>
<evidence type="ECO:0000256" key="7">
    <source>
        <dbReference type="ARBA" id="ARBA00022840"/>
    </source>
</evidence>
<dbReference type="SMART" id="SM00220">
    <property type="entry name" value="S_TKc"/>
    <property type="match status" value="1"/>
</dbReference>
<evidence type="ECO:0000256" key="10">
    <source>
        <dbReference type="PROSITE-ProRule" id="PRU10141"/>
    </source>
</evidence>
<feature type="binding site" evidence="10">
    <location>
        <position position="54"/>
    </location>
    <ligand>
        <name>ATP</name>
        <dbReference type="ChEBI" id="CHEBI:30616"/>
    </ligand>
</feature>
<dbReference type="GO" id="GO:0005524">
    <property type="term" value="F:ATP binding"/>
    <property type="evidence" value="ECO:0007669"/>
    <property type="project" value="UniProtKB-UniRule"/>
</dbReference>
<keyword evidence="5 10" id="KW-0547">Nucleotide-binding</keyword>
<dbReference type="GO" id="GO:0005737">
    <property type="term" value="C:cytoplasm"/>
    <property type="evidence" value="ECO:0007669"/>
    <property type="project" value="TreeGrafter"/>
</dbReference>
<dbReference type="SUPFAM" id="SSF56112">
    <property type="entry name" value="Protein kinase-like (PK-like)"/>
    <property type="match status" value="1"/>
</dbReference>
<dbReference type="GO" id="GO:0004674">
    <property type="term" value="F:protein serine/threonine kinase activity"/>
    <property type="evidence" value="ECO:0007669"/>
    <property type="project" value="UniProtKB-KW"/>
</dbReference>
<evidence type="ECO:0000256" key="1">
    <source>
        <dbReference type="ARBA" id="ARBA00008874"/>
    </source>
</evidence>
<comment type="catalytic activity">
    <reaction evidence="8">
        <text>L-threonyl-[protein] + ATP = O-phospho-L-threonyl-[protein] + ADP + H(+)</text>
        <dbReference type="Rhea" id="RHEA:46608"/>
        <dbReference type="Rhea" id="RHEA-COMP:11060"/>
        <dbReference type="Rhea" id="RHEA-COMP:11605"/>
        <dbReference type="ChEBI" id="CHEBI:15378"/>
        <dbReference type="ChEBI" id="CHEBI:30013"/>
        <dbReference type="ChEBI" id="CHEBI:30616"/>
        <dbReference type="ChEBI" id="CHEBI:61977"/>
        <dbReference type="ChEBI" id="CHEBI:456216"/>
        <dbReference type="EC" id="2.7.11.1"/>
    </reaction>
</comment>
<evidence type="ECO:0000256" key="2">
    <source>
        <dbReference type="ARBA" id="ARBA00012513"/>
    </source>
</evidence>
<evidence type="ECO:0000256" key="6">
    <source>
        <dbReference type="ARBA" id="ARBA00022777"/>
    </source>
</evidence>
<keyword evidence="3" id="KW-0723">Serine/threonine-protein kinase</keyword>
<feature type="domain" description="Protein kinase" evidence="11">
    <location>
        <begin position="25"/>
        <end position="177"/>
    </location>
</feature>
<dbReference type="InterPro" id="IPR017441">
    <property type="entry name" value="Protein_kinase_ATP_BS"/>
</dbReference>
<keyword evidence="6 12" id="KW-0418">Kinase</keyword>
<dbReference type="PANTHER" id="PTHR48012:SF10">
    <property type="entry name" value="FI20177P1"/>
    <property type="match status" value="1"/>
</dbReference>
<dbReference type="EC" id="2.7.11.1" evidence="2"/>
<dbReference type="InterPro" id="IPR050629">
    <property type="entry name" value="STE20/SPS1-PAK"/>
</dbReference>
<comment type="similarity">
    <text evidence="1">Belongs to the protein kinase superfamily. STE Ser/Thr protein kinase family. STE20 subfamily.</text>
</comment>
<dbReference type="AlphaFoldDB" id="A0A6B2G298"/>
<evidence type="ECO:0000313" key="12">
    <source>
        <dbReference type="EMBL" id="NDJ98068.1"/>
    </source>
</evidence>
<evidence type="ECO:0000256" key="8">
    <source>
        <dbReference type="ARBA" id="ARBA00047899"/>
    </source>
</evidence>